<keyword evidence="5" id="KW-1185">Reference proteome</keyword>
<dbReference type="InterPro" id="IPR050563">
    <property type="entry name" value="4-hydroxybenzoyl-CoA_TE"/>
</dbReference>
<evidence type="ECO:0000256" key="2">
    <source>
        <dbReference type="ARBA" id="ARBA00022801"/>
    </source>
</evidence>
<dbReference type="AlphaFoldDB" id="A0A0K1EJW3"/>
<feature type="region of interest" description="Disordered" evidence="3">
    <location>
        <begin position="1"/>
        <end position="21"/>
    </location>
</feature>
<organism evidence="4 5">
    <name type="scientific">Chondromyces crocatus</name>
    <dbReference type="NCBI Taxonomy" id="52"/>
    <lineage>
        <taxon>Bacteria</taxon>
        <taxon>Pseudomonadati</taxon>
        <taxon>Myxococcota</taxon>
        <taxon>Polyangia</taxon>
        <taxon>Polyangiales</taxon>
        <taxon>Polyangiaceae</taxon>
        <taxon>Chondromyces</taxon>
    </lineage>
</organism>
<dbReference type="GO" id="GO:0047617">
    <property type="term" value="F:fatty acyl-CoA hydrolase activity"/>
    <property type="evidence" value="ECO:0007669"/>
    <property type="project" value="TreeGrafter"/>
</dbReference>
<dbReference type="Gene3D" id="3.10.129.10">
    <property type="entry name" value="Hotdog Thioesterase"/>
    <property type="match status" value="1"/>
</dbReference>
<comment type="similarity">
    <text evidence="1">Belongs to the 4-hydroxybenzoyl-CoA thioesterase family.</text>
</comment>
<dbReference type="PATRIC" id="fig|52.7.peg.5679"/>
<dbReference type="KEGG" id="ccro:CMC5_051340"/>
<dbReference type="SUPFAM" id="SSF54637">
    <property type="entry name" value="Thioesterase/thiol ester dehydrase-isomerase"/>
    <property type="match status" value="1"/>
</dbReference>
<dbReference type="EMBL" id="CP012159">
    <property type="protein sequence ID" value="AKT40977.1"/>
    <property type="molecule type" value="Genomic_DNA"/>
</dbReference>
<dbReference type="RefSeq" id="WP_050436124.1">
    <property type="nucleotide sequence ID" value="NZ_CP012159.1"/>
</dbReference>
<dbReference type="CDD" id="cd00586">
    <property type="entry name" value="4HBT"/>
    <property type="match status" value="1"/>
</dbReference>
<name>A0A0K1EJW3_CHOCO</name>
<gene>
    <name evidence="4" type="ORF">CMC5_051340</name>
</gene>
<dbReference type="STRING" id="52.CMC5_051340"/>
<sequence>MTDASRTNASRTSASRTDAPAPQRADYRHFLVVPTRWMDNDVYGHVNNVVYYSYFDTVINRYLIDEGGLDIVNGPVIGLAAESHCRYRRAVAFPTDLDAGLRVGKLGRSSVRYDIALFPRGEPDAAAEGWFVHVFVDRGTRRPAPLPDRLREALARLA</sequence>
<evidence type="ECO:0000256" key="3">
    <source>
        <dbReference type="SAM" id="MobiDB-lite"/>
    </source>
</evidence>
<evidence type="ECO:0000313" key="5">
    <source>
        <dbReference type="Proteomes" id="UP000067626"/>
    </source>
</evidence>
<reference evidence="4 5" key="1">
    <citation type="submission" date="2015-07" db="EMBL/GenBank/DDBJ databases">
        <title>Genome analysis of myxobacterium Chondromyces crocatus Cm c5 reveals a high potential for natural compound synthesis and the genetic basis for the loss of fruiting body formation.</title>
        <authorList>
            <person name="Zaburannyi N."/>
            <person name="Bunk B."/>
            <person name="Maier J."/>
            <person name="Overmann J."/>
            <person name="Mueller R."/>
        </authorList>
    </citation>
    <scope>NUCLEOTIDE SEQUENCE [LARGE SCALE GENOMIC DNA]</scope>
    <source>
        <strain evidence="4 5">Cm c5</strain>
    </source>
</reference>
<dbReference type="PANTHER" id="PTHR31793:SF27">
    <property type="entry name" value="NOVEL THIOESTERASE SUPERFAMILY DOMAIN AND SAPOSIN A-TYPE DOMAIN CONTAINING PROTEIN (0610012H03RIK)"/>
    <property type="match status" value="1"/>
</dbReference>
<dbReference type="Pfam" id="PF13279">
    <property type="entry name" value="4HBT_2"/>
    <property type="match status" value="1"/>
</dbReference>
<dbReference type="PANTHER" id="PTHR31793">
    <property type="entry name" value="4-HYDROXYBENZOYL-COA THIOESTERASE FAMILY MEMBER"/>
    <property type="match status" value="1"/>
</dbReference>
<proteinExistence type="inferred from homology"/>
<dbReference type="InterPro" id="IPR029069">
    <property type="entry name" value="HotDog_dom_sf"/>
</dbReference>
<dbReference type="Proteomes" id="UP000067626">
    <property type="component" value="Chromosome"/>
</dbReference>
<evidence type="ECO:0000256" key="1">
    <source>
        <dbReference type="ARBA" id="ARBA00005953"/>
    </source>
</evidence>
<dbReference type="OrthoDB" id="9801517at2"/>
<accession>A0A0K1EJW3</accession>
<feature type="compositionally biased region" description="Low complexity" evidence="3">
    <location>
        <begin position="1"/>
        <end position="19"/>
    </location>
</feature>
<keyword evidence="2" id="KW-0378">Hydrolase</keyword>
<protein>
    <submittedName>
        <fullName evidence="4">Thioesterase</fullName>
    </submittedName>
</protein>
<evidence type="ECO:0000313" key="4">
    <source>
        <dbReference type="EMBL" id="AKT40977.1"/>
    </source>
</evidence>